<dbReference type="EMBL" id="JACICF010000001">
    <property type="protein sequence ID" value="MBB3764326.1"/>
    <property type="molecule type" value="Genomic_DNA"/>
</dbReference>
<evidence type="ECO:0000313" key="3">
    <source>
        <dbReference type="Proteomes" id="UP000578569"/>
    </source>
</evidence>
<comment type="caution">
    <text evidence="2">The sequence shown here is derived from an EMBL/GenBank/DDBJ whole genome shotgun (WGS) entry which is preliminary data.</text>
</comment>
<organism evidence="2 3">
    <name type="scientific">Sphingomicrobium lutaoense</name>
    <dbReference type="NCBI Taxonomy" id="515949"/>
    <lineage>
        <taxon>Bacteria</taxon>
        <taxon>Pseudomonadati</taxon>
        <taxon>Pseudomonadota</taxon>
        <taxon>Alphaproteobacteria</taxon>
        <taxon>Sphingomonadales</taxon>
        <taxon>Sphingomonadaceae</taxon>
        <taxon>Sphingomicrobium</taxon>
    </lineage>
</organism>
<feature type="signal peptide" evidence="1">
    <location>
        <begin position="1"/>
        <end position="22"/>
    </location>
</feature>
<keyword evidence="1" id="KW-0732">Signal</keyword>
<proteinExistence type="predicted"/>
<dbReference type="AlphaFoldDB" id="A0A839YZA8"/>
<accession>A0A839YZA8</accession>
<keyword evidence="3" id="KW-1185">Reference proteome</keyword>
<protein>
    <submittedName>
        <fullName evidence="2">Uncharacterized protein</fullName>
    </submittedName>
</protein>
<evidence type="ECO:0000313" key="2">
    <source>
        <dbReference type="EMBL" id="MBB3764326.1"/>
    </source>
</evidence>
<reference evidence="2 3" key="1">
    <citation type="submission" date="2020-08" db="EMBL/GenBank/DDBJ databases">
        <title>Genomic Encyclopedia of Type Strains, Phase IV (KMG-IV): sequencing the most valuable type-strain genomes for metagenomic binning, comparative biology and taxonomic classification.</title>
        <authorList>
            <person name="Goeker M."/>
        </authorList>
    </citation>
    <scope>NUCLEOTIDE SEQUENCE [LARGE SCALE GENOMIC DNA]</scope>
    <source>
        <strain evidence="2 3">DSM 24194</strain>
    </source>
</reference>
<gene>
    <name evidence="2" type="ORF">FHS50_001349</name>
</gene>
<dbReference type="Proteomes" id="UP000578569">
    <property type="component" value="Unassembled WGS sequence"/>
</dbReference>
<name>A0A839YZA8_9SPHN</name>
<evidence type="ECO:0000256" key="1">
    <source>
        <dbReference type="SAM" id="SignalP"/>
    </source>
</evidence>
<sequence length="133" mass="15047">MMNKFLILGGAALAFATTPALAGPPSHAKAGKANHAQMHKGHKMKGHAMKACPPGLAKKHNGCMPPGQAKKMYEQGYRFDRTFSGYTAYDRIPRDLRRHYDLDPRDRYIYDNNYIYRVDPTTRIVREVLNAIL</sequence>
<dbReference type="RefSeq" id="WP_221184839.1">
    <property type="nucleotide sequence ID" value="NZ_JACICF010000001.1"/>
</dbReference>
<dbReference type="Gene3D" id="3.10.450.160">
    <property type="entry name" value="inner membrane protein cigr"/>
    <property type="match status" value="1"/>
</dbReference>
<feature type="chain" id="PRO_5032816666" evidence="1">
    <location>
        <begin position="23"/>
        <end position="133"/>
    </location>
</feature>